<dbReference type="InterPro" id="IPR050203">
    <property type="entry name" value="Trp-tRNA_synthetase"/>
</dbReference>
<comment type="similarity">
    <text evidence="1 10">Belongs to the class-I aminoacyl-tRNA synthetase family.</text>
</comment>
<dbReference type="PANTHER" id="PTHR43766">
    <property type="entry name" value="TRYPTOPHAN--TRNA LIGASE, MITOCHONDRIAL"/>
    <property type="match status" value="1"/>
</dbReference>
<dbReference type="Gene3D" id="1.10.240.10">
    <property type="entry name" value="Tyrosyl-Transfer RNA Synthetase"/>
    <property type="match status" value="1"/>
</dbReference>
<proteinExistence type="inferred from homology"/>
<keyword evidence="4 10" id="KW-0547">Nucleotide-binding</keyword>
<evidence type="ECO:0000313" key="11">
    <source>
        <dbReference type="EMBL" id="MQL52984.1"/>
    </source>
</evidence>
<keyword evidence="7 10" id="KW-0030">Aminoacyl-tRNA synthetase</keyword>
<dbReference type="GO" id="GO:0004830">
    <property type="term" value="F:tryptophan-tRNA ligase activity"/>
    <property type="evidence" value="ECO:0007669"/>
    <property type="project" value="UniProtKB-UniRule"/>
</dbReference>
<dbReference type="AlphaFoldDB" id="A0A6N7ISD4"/>
<dbReference type="Pfam" id="PF00579">
    <property type="entry name" value="tRNA-synt_1b"/>
    <property type="match status" value="1"/>
</dbReference>
<name>A0A6N7ISD4_9FIRM</name>
<dbReference type="NCBIfam" id="TIGR00233">
    <property type="entry name" value="trpS"/>
    <property type="match status" value="1"/>
</dbReference>
<dbReference type="GO" id="GO:0005524">
    <property type="term" value="F:ATP binding"/>
    <property type="evidence" value="ECO:0007669"/>
    <property type="project" value="UniProtKB-KW"/>
</dbReference>
<keyword evidence="12" id="KW-1185">Reference proteome</keyword>
<evidence type="ECO:0000256" key="10">
    <source>
        <dbReference type="RuleBase" id="RU363036"/>
    </source>
</evidence>
<organism evidence="11 12">
    <name type="scientific">Desulfofundulus thermobenzoicus</name>
    <dbReference type="NCBI Taxonomy" id="29376"/>
    <lineage>
        <taxon>Bacteria</taxon>
        <taxon>Bacillati</taxon>
        <taxon>Bacillota</taxon>
        <taxon>Clostridia</taxon>
        <taxon>Eubacteriales</taxon>
        <taxon>Peptococcaceae</taxon>
        <taxon>Desulfofundulus</taxon>
    </lineage>
</organism>
<dbReference type="GO" id="GO:0006436">
    <property type="term" value="P:tryptophanyl-tRNA aminoacylation"/>
    <property type="evidence" value="ECO:0007669"/>
    <property type="project" value="UniProtKB-UniRule"/>
</dbReference>
<accession>A0A6N7ISD4</accession>
<dbReference type="InterPro" id="IPR002305">
    <property type="entry name" value="aa-tRNA-synth_Ic"/>
</dbReference>
<dbReference type="FunFam" id="1.10.240.10:FF:000005">
    <property type="entry name" value="Tryptophan--tRNA ligase"/>
    <property type="match status" value="1"/>
</dbReference>
<protein>
    <recommendedName>
        <fullName evidence="2 9">Tryptophan--tRNA ligase</fullName>
        <ecNumber evidence="2 9">6.1.1.2</ecNumber>
    </recommendedName>
</protein>
<evidence type="ECO:0000256" key="4">
    <source>
        <dbReference type="ARBA" id="ARBA00022741"/>
    </source>
</evidence>
<evidence type="ECO:0000256" key="9">
    <source>
        <dbReference type="NCBIfam" id="TIGR00233"/>
    </source>
</evidence>
<evidence type="ECO:0000256" key="2">
    <source>
        <dbReference type="ARBA" id="ARBA00013161"/>
    </source>
</evidence>
<dbReference type="EMBL" id="WHYR01000034">
    <property type="protein sequence ID" value="MQL52984.1"/>
    <property type="molecule type" value="Genomic_DNA"/>
</dbReference>
<keyword evidence="5 10" id="KW-0067">ATP-binding</keyword>
<dbReference type="OrthoDB" id="9801042at2"/>
<comment type="catalytic activity">
    <reaction evidence="8">
        <text>tRNA(Trp) + L-tryptophan + ATP = L-tryptophyl-tRNA(Trp) + AMP + diphosphate + H(+)</text>
        <dbReference type="Rhea" id="RHEA:24080"/>
        <dbReference type="Rhea" id="RHEA-COMP:9671"/>
        <dbReference type="Rhea" id="RHEA-COMP:9705"/>
        <dbReference type="ChEBI" id="CHEBI:15378"/>
        <dbReference type="ChEBI" id="CHEBI:30616"/>
        <dbReference type="ChEBI" id="CHEBI:33019"/>
        <dbReference type="ChEBI" id="CHEBI:57912"/>
        <dbReference type="ChEBI" id="CHEBI:78442"/>
        <dbReference type="ChEBI" id="CHEBI:78535"/>
        <dbReference type="ChEBI" id="CHEBI:456215"/>
        <dbReference type="EC" id="6.1.1.2"/>
    </reaction>
</comment>
<dbReference type="SUPFAM" id="SSF52374">
    <property type="entry name" value="Nucleotidylyl transferase"/>
    <property type="match status" value="1"/>
</dbReference>
<evidence type="ECO:0000256" key="6">
    <source>
        <dbReference type="ARBA" id="ARBA00022917"/>
    </source>
</evidence>
<dbReference type="InterPro" id="IPR014729">
    <property type="entry name" value="Rossmann-like_a/b/a_fold"/>
</dbReference>
<dbReference type="PRINTS" id="PR01039">
    <property type="entry name" value="TRNASYNTHTRP"/>
</dbReference>
<dbReference type="InterPro" id="IPR002306">
    <property type="entry name" value="Trp-tRNA-ligase"/>
</dbReference>
<comment type="caution">
    <text evidence="11">The sequence shown here is derived from an EMBL/GenBank/DDBJ whole genome shotgun (WGS) entry which is preliminary data.</text>
</comment>
<dbReference type="PROSITE" id="PS00178">
    <property type="entry name" value="AA_TRNA_LIGASE_I"/>
    <property type="match status" value="1"/>
</dbReference>
<dbReference type="CDD" id="cd00806">
    <property type="entry name" value="TrpRS_core"/>
    <property type="match status" value="1"/>
</dbReference>
<evidence type="ECO:0000313" key="12">
    <source>
        <dbReference type="Proteomes" id="UP000441717"/>
    </source>
</evidence>
<dbReference type="InterPro" id="IPR001412">
    <property type="entry name" value="aa-tRNA-synth_I_CS"/>
</dbReference>
<evidence type="ECO:0000256" key="1">
    <source>
        <dbReference type="ARBA" id="ARBA00005594"/>
    </source>
</evidence>
<dbReference type="PANTHER" id="PTHR43766:SF1">
    <property type="entry name" value="TRYPTOPHAN--TRNA LIGASE, MITOCHONDRIAL"/>
    <property type="match status" value="1"/>
</dbReference>
<dbReference type="Gene3D" id="3.40.50.620">
    <property type="entry name" value="HUPs"/>
    <property type="match status" value="1"/>
</dbReference>
<dbReference type="GO" id="GO:0005829">
    <property type="term" value="C:cytosol"/>
    <property type="evidence" value="ECO:0007669"/>
    <property type="project" value="TreeGrafter"/>
</dbReference>
<evidence type="ECO:0000256" key="8">
    <source>
        <dbReference type="ARBA" id="ARBA00049929"/>
    </source>
</evidence>
<dbReference type="Proteomes" id="UP000441717">
    <property type="component" value="Unassembled WGS sequence"/>
</dbReference>
<sequence length="327" mass="37160">MTVKRILSGMRPTGRLHIGHLSVLENWVELQKDHQCFFFVAYWHALTTAFDRTAGIKENTREMVTDWLAVGLDPEKSVIFVQADVPETAELNLLFSMITPLGWLYRVPTYKDQVRQFKEQGRDIMTHGFLGYPVLMAADILLYRADGVPVGEDQLPHLELCRELARRFNHLYRPVFPEPRAELSRITVLPGVDGRKMSKSYANDIGIIAETEEIGQRVNAMITDPARIRKTDPGHPEVCLVHTYHDIYTRDRLAEIEEDCRAGRVGCVACKKLLAGSLERVLGPLRERRRQIAARPGYVEEVLAEGARRARAEAAKTMELVREAMGI</sequence>
<evidence type="ECO:0000256" key="5">
    <source>
        <dbReference type="ARBA" id="ARBA00022840"/>
    </source>
</evidence>
<evidence type="ECO:0000256" key="3">
    <source>
        <dbReference type="ARBA" id="ARBA00022598"/>
    </source>
</evidence>
<evidence type="ECO:0000256" key="7">
    <source>
        <dbReference type="ARBA" id="ARBA00023146"/>
    </source>
</evidence>
<dbReference type="RefSeq" id="WP_152947406.1">
    <property type="nucleotide sequence ID" value="NZ_WHYR01000034.1"/>
</dbReference>
<keyword evidence="3 10" id="KW-0436">Ligase</keyword>
<keyword evidence="6 10" id="KW-0648">Protein biosynthesis</keyword>
<gene>
    <name evidence="11" type="primary">trpS</name>
    <name evidence="11" type="ORF">GFC01_12075</name>
</gene>
<dbReference type="EC" id="6.1.1.2" evidence="2 9"/>
<reference evidence="11 12" key="1">
    <citation type="submission" date="2019-10" db="EMBL/GenBank/DDBJ databases">
        <title>Comparative genomics of sulfur disproportionating microorganisms.</title>
        <authorList>
            <person name="Ward L.M."/>
            <person name="Bertran E."/>
            <person name="Johnston D."/>
        </authorList>
    </citation>
    <scope>NUCLEOTIDE SEQUENCE [LARGE SCALE GENOMIC DNA]</scope>
    <source>
        <strain evidence="11 12">DSM 14055</strain>
    </source>
</reference>